<evidence type="ECO:0000256" key="1">
    <source>
        <dbReference type="ARBA" id="ARBA00022679"/>
    </source>
</evidence>
<evidence type="ECO:0000256" key="3">
    <source>
        <dbReference type="SAM" id="MobiDB-lite"/>
    </source>
</evidence>
<dbReference type="Pfam" id="PF00581">
    <property type="entry name" value="Rhodanese"/>
    <property type="match status" value="2"/>
</dbReference>
<feature type="domain" description="Rhodanese" evidence="4">
    <location>
        <begin position="183"/>
        <end position="300"/>
    </location>
</feature>
<dbReference type="OrthoDB" id="270167at2759"/>
<dbReference type="SMART" id="SM00450">
    <property type="entry name" value="RHOD"/>
    <property type="match status" value="2"/>
</dbReference>
<organism evidence="5 6">
    <name type="scientific">Collybiopsis confluens</name>
    <dbReference type="NCBI Taxonomy" id="2823264"/>
    <lineage>
        <taxon>Eukaryota</taxon>
        <taxon>Fungi</taxon>
        <taxon>Dikarya</taxon>
        <taxon>Basidiomycota</taxon>
        <taxon>Agaricomycotina</taxon>
        <taxon>Agaricomycetes</taxon>
        <taxon>Agaricomycetidae</taxon>
        <taxon>Agaricales</taxon>
        <taxon>Marasmiineae</taxon>
        <taxon>Omphalotaceae</taxon>
        <taxon>Collybiopsis</taxon>
    </lineage>
</organism>
<evidence type="ECO:0000256" key="2">
    <source>
        <dbReference type="ARBA" id="ARBA00022737"/>
    </source>
</evidence>
<dbReference type="PANTHER" id="PTHR11364">
    <property type="entry name" value="THIOSULFATE SULFERTANSFERASE"/>
    <property type="match status" value="1"/>
</dbReference>
<dbReference type="GO" id="GO:0004792">
    <property type="term" value="F:thiosulfate-cyanide sulfurtransferase activity"/>
    <property type="evidence" value="ECO:0007669"/>
    <property type="project" value="TreeGrafter"/>
</dbReference>
<keyword evidence="1" id="KW-0808">Transferase</keyword>
<dbReference type="AlphaFoldDB" id="A0A8H5M200"/>
<evidence type="ECO:0000259" key="4">
    <source>
        <dbReference type="PROSITE" id="PS50206"/>
    </source>
</evidence>
<feature type="compositionally biased region" description="Basic and acidic residues" evidence="3">
    <location>
        <begin position="333"/>
        <end position="342"/>
    </location>
</feature>
<gene>
    <name evidence="5" type="ORF">D9757_009356</name>
</gene>
<dbReference type="InterPro" id="IPR001763">
    <property type="entry name" value="Rhodanese-like_dom"/>
</dbReference>
<keyword evidence="6" id="KW-1185">Reference proteome</keyword>
<evidence type="ECO:0000313" key="5">
    <source>
        <dbReference type="EMBL" id="KAF5377706.1"/>
    </source>
</evidence>
<comment type="caution">
    <text evidence="5">The sequence shown here is derived from an EMBL/GenBank/DDBJ whole genome shotgun (WGS) entry which is preliminary data.</text>
</comment>
<sequence length="342" mass="37608">MTSTTSANALPNLISAQELHSLLQVQDSSSSLRVIPLDVSLVYPPASEYTQHIEGRIPNAKFFSMMRYASEDPGLQTAIMLPTPGRFVGAMRYLGIRRNDHIVCYDVPGFWTPARGAWMLKVFGHEKVSILNGGLAAWKAAGYSVESGPYSAATPSEYPFVQRDENMIAPFETIKSFFSGGANNNNRVVIDTRPIEEYRDIGHIPNSFSLPFSDLLAGPPPNDMRLLPKDQWSEIIAKVVGEDLFKKMQDKNSGVEVINTCGWGVTTCTLWLVLGHLGVSAKVFDESWDGYELRVGNPVEKGAPGELRPAEPTKGVTSFPELQIPIENLPDDGTPKVEEVSH</sequence>
<dbReference type="PROSITE" id="PS50206">
    <property type="entry name" value="RHODANESE_3"/>
    <property type="match status" value="2"/>
</dbReference>
<name>A0A8H5M200_9AGAR</name>
<protein>
    <recommendedName>
        <fullName evidence="4">Rhodanese domain-containing protein</fullName>
    </recommendedName>
</protein>
<dbReference type="CDD" id="cd01448">
    <property type="entry name" value="TST_Repeat_1"/>
    <property type="match status" value="1"/>
</dbReference>
<feature type="region of interest" description="Disordered" evidence="3">
    <location>
        <begin position="300"/>
        <end position="342"/>
    </location>
</feature>
<dbReference type="PANTHER" id="PTHR11364:SF27">
    <property type="entry name" value="SULFURTRANSFERASE"/>
    <property type="match status" value="1"/>
</dbReference>
<dbReference type="GO" id="GO:0005739">
    <property type="term" value="C:mitochondrion"/>
    <property type="evidence" value="ECO:0007669"/>
    <property type="project" value="TreeGrafter"/>
</dbReference>
<evidence type="ECO:0000313" key="6">
    <source>
        <dbReference type="Proteomes" id="UP000518752"/>
    </source>
</evidence>
<dbReference type="Proteomes" id="UP000518752">
    <property type="component" value="Unassembled WGS sequence"/>
</dbReference>
<dbReference type="InterPro" id="IPR036873">
    <property type="entry name" value="Rhodanese-like_dom_sf"/>
</dbReference>
<feature type="domain" description="Rhodanese" evidence="4">
    <location>
        <begin position="54"/>
        <end position="147"/>
    </location>
</feature>
<dbReference type="EMBL" id="JAACJN010000082">
    <property type="protein sequence ID" value="KAF5377706.1"/>
    <property type="molecule type" value="Genomic_DNA"/>
</dbReference>
<dbReference type="SUPFAM" id="SSF52821">
    <property type="entry name" value="Rhodanese/Cell cycle control phosphatase"/>
    <property type="match status" value="2"/>
</dbReference>
<accession>A0A8H5M200</accession>
<proteinExistence type="predicted"/>
<dbReference type="Gene3D" id="3.40.250.10">
    <property type="entry name" value="Rhodanese-like domain"/>
    <property type="match status" value="2"/>
</dbReference>
<dbReference type="InterPro" id="IPR045078">
    <property type="entry name" value="TST/MPST-like"/>
</dbReference>
<keyword evidence="2" id="KW-0677">Repeat</keyword>
<reference evidence="5 6" key="1">
    <citation type="journal article" date="2020" name="ISME J.">
        <title>Uncovering the hidden diversity of litter-decomposition mechanisms in mushroom-forming fungi.</title>
        <authorList>
            <person name="Floudas D."/>
            <person name="Bentzer J."/>
            <person name="Ahren D."/>
            <person name="Johansson T."/>
            <person name="Persson P."/>
            <person name="Tunlid A."/>
        </authorList>
    </citation>
    <scope>NUCLEOTIDE SEQUENCE [LARGE SCALE GENOMIC DNA]</scope>
    <source>
        <strain evidence="5 6">CBS 406.79</strain>
    </source>
</reference>